<sequence length="471" mass="55178">MSFINRKQELKMLDEKWQSDIAQFFIIYGKRRVGKTELIKQFIKDKPALYFLADKRTTADQLRELGQIVGGYFKDEILIKNGFADWLEVFIYLKTKTITEPLILAIDEYPYLVENDKSTSSLFQKGWDEYLKNTKIFLILSGSSIAMMESETLNQSAPLFGRRTGQILVDPLNFLQSRQFFPEKNFSDFLNIYTITGGMPAYLKQFEEGAGMSEEIKNKIFNKTAFLYNEVEFTLKEELREPKNYLAILRAIALGKRKLSEIVNEVGMDTAATNKYLSVLINLRLVEREVPVTEDKPEKSRRGLYKILDNFFWFWFQYIFPYKSYLEMGNYNYVLEKMFNGLKYNDKVNSGFKLIVAQVYERVAIELLIAWQDKIFSFERVGRYWDNNQEIDVVGINSSEKKIIFGECKWSEKPVGTDIYEELKKKAEKVEWNLGDRKEFYILFSKSGFTAEMIKIAKSEGVFLVEKDIVK</sequence>
<feature type="domain" description="ATPase" evidence="1">
    <location>
        <begin position="3"/>
        <end position="206"/>
    </location>
</feature>
<dbReference type="PANTHER" id="PTHR34704:SF1">
    <property type="entry name" value="ATPASE"/>
    <property type="match status" value="1"/>
</dbReference>
<dbReference type="SUPFAM" id="SSF46785">
    <property type="entry name" value="Winged helix' DNA-binding domain"/>
    <property type="match status" value="1"/>
</dbReference>
<dbReference type="Gene3D" id="3.40.1350.10">
    <property type="match status" value="1"/>
</dbReference>
<evidence type="ECO:0000313" key="3">
    <source>
        <dbReference type="EMBL" id="OGH94194.1"/>
    </source>
</evidence>
<dbReference type="Gene3D" id="3.40.50.300">
    <property type="entry name" value="P-loop containing nucleotide triphosphate hydrolases"/>
    <property type="match status" value="1"/>
</dbReference>
<dbReference type="SUPFAM" id="SSF52980">
    <property type="entry name" value="Restriction endonuclease-like"/>
    <property type="match status" value="1"/>
</dbReference>
<gene>
    <name evidence="3" type="ORF">A2538_01530</name>
</gene>
<dbReference type="SUPFAM" id="SSF52540">
    <property type="entry name" value="P-loop containing nucleoside triphosphate hydrolases"/>
    <property type="match status" value="1"/>
</dbReference>
<dbReference type="InterPro" id="IPR011579">
    <property type="entry name" value="ATPase_dom"/>
</dbReference>
<dbReference type="GO" id="GO:0003677">
    <property type="term" value="F:DNA binding"/>
    <property type="evidence" value="ECO:0007669"/>
    <property type="project" value="InterPro"/>
</dbReference>
<dbReference type="InterPro" id="IPR011856">
    <property type="entry name" value="tRNA_endonuc-like_dom_sf"/>
</dbReference>
<proteinExistence type="predicted"/>
<accession>A0A1F6PE22</accession>
<dbReference type="AlphaFoldDB" id="A0A1F6PE22"/>
<comment type="caution">
    <text evidence="3">The sequence shown here is derived from an EMBL/GenBank/DDBJ whole genome shotgun (WGS) entry which is preliminary data.</text>
</comment>
<dbReference type="InterPro" id="IPR004256">
    <property type="entry name" value="DUF234"/>
</dbReference>
<dbReference type="GO" id="GO:0005524">
    <property type="term" value="F:ATP binding"/>
    <property type="evidence" value="ECO:0007669"/>
    <property type="project" value="InterPro"/>
</dbReference>
<dbReference type="PANTHER" id="PTHR34704">
    <property type="entry name" value="ATPASE"/>
    <property type="match status" value="1"/>
</dbReference>
<protein>
    <submittedName>
        <fullName evidence="3">ATPase</fullName>
    </submittedName>
</protein>
<organism evidence="3 4">
    <name type="scientific">Candidatus Magasanikbacteria bacterium RIFOXYD2_FULL_41_14</name>
    <dbReference type="NCBI Taxonomy" id="1798709"/>
    <lineage>
        <taxon>Bacteria</taxon>
        <taxon>Candidatus Magasanikiibacteriota</taxon>
    </lineage>
</organism>
<dbReference type="Pfam" id="PF01637">
    <property type="entry name" value="ATPase_2"/>
    <property type="match status" value="1"/>
</dbReference>
<feature type="domain" description="DUF234" evidence="2">
    <location>
        <begin position="315"/>
        <end position="412"/>
    </location>
</feature>
<dbReference type="InterPro" id="IPR011335">
    <property type="entry name" value="Restrct_endonuc-II-like"/>
</dbReference>
<name>A0A1F6PE22_9BACT</name>
<dbReference type="InterPro" id="IPR027417">
    <property type="entry name" value="P-loop_NTPase"/>
</dbReference>
<evidence type="ECO:0000259" key="1">
    <source>
        <dbReference type="Pfam" id="PF01637"/>
    </source>
</evidence>
<dbReference type="InterPro" id="IPR036390">
    <property type="entry name" value="WH_DNA-bd_sf"/>
</dbReference>
<dbReference type="EMBL" id="MFRE01000011">
    <property type="protein sequence ID" value="OGH94194.1"/>
    <property type="molecule type" value="Genomic_DNA"/>
</dbReference>
<dbReference type="Proteomes" id="UP000178254">
    <property type="component" value="Unassembled WGS sequence"/>
</dbReference>
<evidence type="ECO:0000313" key="4">
    <source>
        <dbReference type="Proteomes" id="UP000178254"/>
    </source>
</evidence>
<reference evidence="3 4" key="1">
    <citation type="journal article" date="2016" name="Nat. Commun.">
        <title>Thousands of microbial genomes shed light on interconnected biogeochemical processes in an aquifer system.</title>
        <authorList>
            <person name="Anantharaman K."/>
            <person name="Brown C.T."/>
            <person name="Hug L.A."/>
            <person name="Sharon I."/>
            <person name="Castelle C.J."/>
            <person name="Probst A.J."/>
            <person name="Thomas B.C."/>
            <person name="Singh A."/>
            <person name="Wilkins M.J."/>
            <person name="Karaoz U."/>
            <person name="Brodie E.L."/>
            <person name="Williams K.H."/>
            <person name="Hubbard S.S."/>
            <person name="Banfield J.F."/>
        </authorList>
    </citation>
    <scope>NUCLEOTIDE SEQUENCE [LARGE SCALE GENOMIC DNA]</scope>
</reference>
<dbReference type="GO" id="GO:0006355">
    <property type="term" value="P:regulation of DNA-templated transcription"/>
    <property type="evidence" value="ECO:0007669"/>
    <property type="project" value="InterPro"/>
</dbReference>
<evidence type="ECO:0000259" key="2">
    <source>
        <dbReference type="Pfam" id="PF03008"/>
    </source>
</evidence>
<dbReference type="Pfam" id="PF03008">
    <property type="entry name" value="DUF234"/>
    <property type="match status" value="1"/>
</dbReference>